<accession>A0A833U7X4</accession>
<organism evidence="2 3">
    <name type="scientific">Juglans regia</name>
    <name type="common">English walnut</name>
    <dbReference type="NCBI Taxonomy" id="51240"/>
    <lineage>
        <taxon>Eukaryota</taxon>
        <taxon>Viridiplantae</taxon>
        <taxon>Streptophyta</taxon>
        <taxon>Embryophyta</taxon>
        <taxon>Tracheophyta</taxon>
        <taxon>Spermatophyta</taxon>
        <taxon>Magnoliopsida</taxon>
        <taxon>eudicotyledons</taxon>
        <taxon>Gunneridae</taxon>
        <taxon>Pentapetalae</taxon>
        <taxon>rosids</taxon>
        <taxon>fabids</taxon>
        <taxon>Fagales</taxon>
        <taxon>Juglandaceae</taxon>
        <taxon>Juglans</taxon>
    </lineage>
</organism>
<dbReference type="InterPro" id="IPR000477">
    <property type="entry name" value="RT_dom"/>
</dbReference>
<evidence type="ECO:0000259" key="1">
    <source>
        <dbReference type="PROSITE" id="PS50878"/>
    </source>
</evidence>
<reference evidence="2" key="2">
    <citation type="submission" date="2020-03" db="EMBL/GenBank/DDBJ databases">
        <title>Walnut 2.0.</title>
        <authorList>
            <person name="Marrano A."/>
            <person name="Britton M."/>
            <person name="Zimin A.V."/>
            <person name="Zaini P.A."/>
            <person name="Workman R."/>
            <person name="Puiu D."/>
            <person name="Bianco L."/>
            <person name="Allen B.J."/>
            <person name="Troggio M."/>
            <person name="Leslie C.A."/>
            <person name="Timp W."/>
            <person name="Dendekar A."/>
            <person name="Salzberg S.L."/>
            <person name="Neale D.B."/>
        </authorList>
    </citation>
    <scope>NUCLEOTIDE SEQUENCE</scope>
    <source>
        <tissue evidence="2">Leaves</tissue>
    </source>
</reference>
<feature type="domain" description="Reverse transcriptase" evidence="1">
    <location>
        <begin position="1"/>
        <end position="185"/>
    </location>
</feature>
<sequence>MAIKLDMSKAYDRIEWSFLEAMLKQLGFCDSWCRLILRCVSSVSYSVLVNGRPGRKFKPTRGLRQGDPISPYLFILCAEGLSALLNSSEERGLTKGVTLARRGTRINHLLFADDCVLFGRANCEEWGNLMKVLKVYERASGQFLNKEKTSIFFSSNTKTVCREMILRDGGSVVCGSYEKYLGLPSVVGRSKHNTFKSIKDRIWQKMSCWKNRFLSTAGKEILLKAVLQAVPTYTMSIFKIPKSLCNEINMMFSRFWWGSADGEKKIQW</sequence>
<proteinExistence type="predicted"/>
<dbReference type="Proteomes" id="UP000619265">
    <property type="component" value="Unassembled WGS sequence"/>
</dbReference>
<name>A0A833U7X4_JUGRE</name>
<dbReference type="InterPro" id="IPR043502">
    <property type="entry name" value="DNA/RNA_pol_sf"/>
</dbReference>
<reference evidence="2" key="1">
    <citation type="submission" date="2015-10" db="EMBL/GenBank/DDBJ databases">
        <authorList>
            <person name="Martinez-Garcia P.J."/>
            <person name="Crepeau M.W."/>
            <person name="Puiu D."/>
            <person name="Gonzalez-Ibeas D."/>
            <person name="Whalen J."/>
            <person name="Stevens K."/>
            <person name="Paul R."/>
            <person name="Butterfield T."/>
            <person name="Britton M."/>
            <person name="Reagan R."/>
            <person name="Chakraborty S."/>
            <person name="Walawage S.L."/>
            <person name="Vasquez-Gross H.A."/>
            <person name="Cardeno C."/>
            <person name="Famula R."/>
            <person name="Pratt K."/>
            <person name="Kuruganti S."/>
            <person name="Aradhya M.K."/>
            <person name="Leslie C.A."/>
            <person name="Dandekar A.M."/>
            <person name="Salzberg S.L."/>
            <person name="Wegrzyn J.L."/>
            <person name="Langley C.H."/>
            <person name="Neale D.B."/>
        </authorList>
    </citation>
    <scope>NUCLEOTIDE SEQUENCE</scope>
    <source>
        <tissue evidence="2">Leaves</tissue>
    </source>
</reference>
<dbReference type="PANTHER" id="PTHR33116:SF86">
    <property type="entry name" value="REVERSE TRANSCRIPTASE DOMAIN-CONTAINING PROTEIN"/>
    <property type="match status" value="1"/>
</dbReference>
<comment type="caution">
    <text evidence="2">The sequence shown here is derived from an EMBL/GenBank/DDBJ whole genome shotgun (WGS) entry which is preliminary data.</text>
</comment>
<protein>
    <recommendedName>
        <fullName evidence="1">Reverse transcriptase domain-containing protein</fullName>
    </recommendedName>
</protein>
<gene>
    <name evidence="2" type="ORF">F2P56_022431</name>
</gene>
<evidence type="ECO:0000313" key="2">
    <source>
        <dbReference type="EMBL" id="KAF5458402.1"/>
    </source>
</evidence>
<dbReference type="EMBL" id="LIHL02000010">
    <property type="protein sequence ID" value="KAF5458402.1"/>
    <property type="molecule type" value="Genomic_DNA"/>
</dbReference>
<dbReference type="CDD" id="cd01650">
    <property type="entry name" value="RT_nLTR_like"/>
    <property type="match status" value="1"/>
</dbReference>
<evidence type="ECO:0000313" key="3">
    <source>
        <dbReference type="Proteomes" id="UP000619265"/>
    </source>
</evidence>
<dbReference type="SUPFAM" id="SSF56672">
    <property type="entry name" value="DNA/RNA polymerases"/>
    <property type="match status" value="1"/>
</dbReference>
<dbReference type="Gramene" id="Jr10_14650_p1">
    <property type="protein sequence ID" value="cds.Jr10_14650_p1"/>
    <property type="gene ID" value="Jr10_14650"/>
</dbReference>
<dbReference type="PANTHER" id="PTHR33116">
    <property type="entry name" value="REVERSE TRANSCRIPTASE ZINC-BINDING DOMAIN-CONTAINING PROTEIN-RELATED-RELATED"/>
    <property type="match status" value="1"/>
</dbReference>
<dbReference type="PROSITE" id="PS50878">
    <property type="entry name" value="RT_POL"/>
    <property type="match status" value="1"/>
</dbReference>
<dbReference type="Pfam" id="PF00078">
    <property type="entry name" value="RVT_1"/>
    <property type="match status" value="1"/>
</dbReference>
<dbReference type="AlphaFoldDB" id="A0A833U7X4"/>